<accession>A0AAV4WPS5</accession>
<name>A0AAV4WPS5_CAEEX</name>
<evidence type="ECO:0000313" key="3">
    <source>
        <dbReference type="Proteomes" id="UP001054945"/>
    </source>
</evidence>
<protein>
    <submittedName>
        <fullName evidence="2">Uncharacterized protein</fullName>
    </submittedName>
</protein>
<dbReference type="EMBL" id="BPLR01016594">
    <property type="protein sequence ID" value="GIY84925.1"/>
    <property type="molecule type" value="Genomic_DNA"/>
</dbReference>
<dbReference type="AlphaFoldDB" id="A0AAV4WPS5"/>
<evidence type="ECO:0000256" key="1">
    <source>
        <dbReference type="SAM" id="MobiDB-lite"/>
    </source>
</evidence>
<reference evidence="2 3" key="1">
    <citation type="submission" date="2021-06" db="EMBL/GenBank/DDBJ databases">
        <title>Caerostris extrusa draft genome.</title>
        <authorList>
            <person name="Kono N."/>
            <person name="Arakawa K."/>
        </authorList>
    </citation>
    <scope>NUCLEOTIDE SEQUENCE [LARGE SCALE GENOMIC DNA]</scope>
</reference>
<comment type="caution">
    <text evidence="2">The sequence shown here is derived from an EMBL/GenBank/DDBJ whole genome shotgun (WGS) entry which is preliminary data.</text>
</comment>
<gene>
    <name evidence="2" type="ORF">CEXT_781271</name>
</gene>
<proteinExistence type="predicted"/>
<evidence type="ECO:0000313" key="2">
    <source>
        <dbReference type="EMBL" id="GIY84925.1"/>
    </source>
</evidence>
<feature type="region of interest" description="Disordered" evidence="1">
    <location>
        <begin position="1"/>
        <end position="22"/>
    </location>
</feature>
<dbReference type="Proteomes" id="UP001054945">
    <property type="component" value="Unassembled WGS sequence"/>
</dbReference>
<sequence length="131" mass="14884">MQKKRIEVSGGGMENLQTTSNTGLSRNTYKELCIIPPPIAEDSSDIKSLKQIVCKASILNAKIPAKEDIGVLKRRVVAGEKVRPDRILPKFRGQCNHSNFFNVHPTQLTRKQLKERKMDPYYDDFQSRAVI</sequence>
<organism evidence="2 3">
    <name type="scientific">Caerostris extrusa</name>
    <name type="common">Bark spider</name>
    <name type="synonym">Caerostris bankana</name>
    <dbReference type="NCBI Taxonomy" id="172846"/>
    <lineage>
        <taxon>Eukaryota</taxon>
        <taxon>Metazoa</taxon>
        <taxon>Ecdysozoa</taxon>
        <taxon>Arthropoda</taxon>
        <taxon>Chelicerata</taxon>
        <taxon>Arachnida</taxon>
        <taxon>Araneae</taxon>
        <taxon>Araneomorphae</taxon>
        <taxon>Entelegynae</taxon>
        <taxon>Araneoidea</taxon>
        <taxon>Araneidae</taxon>
        <taxon>Caerostris</taxon>
    </lineage>
</organism>
<keyword evidence="3" id="KW-1185">Reference proteome</keyword>